<organism evidence="12 13">
    <name type="scientific">Anabaena sphaerica FACHB-251</name>
    <dbReference type="NCBI Taxonomy" id="2692883"/>
    <lineage>
        <taxon>Bacteria</taxon>
        <taxon>Bacillati</taxon>
        <taxon>Cyanobacteriota</taxon>
        <taxon>Cyanophyceae</taxon>
        <taxon>Nostocales</taxon>
        <taxon>Nostocaceae</taxon>
        <taxon>Anabaena</taxon>
    </lineage>
</organism>
<comment type="caution">
    <text evidence="12">The sequence shown here is derived from an EMBL/GenBank/DDBJ whole genome shotgun (WGS) entry which is preliminary data.</text>
</comment>
<dbReference type="PANTHER" id="PTHR32309:SF13">
    <property type="entry name" value="FERRIC ENTEROBACTIN TRANSPORT PROTEIN FEPE"/>
    <property type="match status" value="1"/>
</dbReference>
<dbReference type="RefSeq" id="WP_206754708.1">
    <property type="nucleotide sequence ID" value="NZ_JACJQU010000002.1"/>
</dbReference>
<evidence type="ECO:0000259" key="11">
    <source>
        <dbReference type="Pfam" id="PF02706"/>
    </source>
</evidence>
<comment type="similarity">
    <text evidence="2">Belongs to the CpsC/CapA family.</text>
</comment>
<dbReference type="PANTHER" id="PTHR32309">
    <property type="entry name" value="TYROSINE-PROTEIN KINASE"/>
    <property type="match status" value="1"/>
</dbReference>
<evidence type="ECO:0000256" key="10">
    <source>
        <dbReference type="SAM" id="Phobius"/>
    </source>
</evidence>
<evidence type="ECO:0000256" key="6">
    <source>
        <dbReference type="ARBA" id="ARBA00022840"/>
    </source>
</evidence>
<evidence type="ECO:0000256" key="4">
    <source>
        <dbReference type="ARBA" id="ARBA00022692"/>
    </source>
</evidence>
<accession>A0A926WGK5</accession>
<keyword evidence="4 10" id="KW-0812">Transmembrane</keyword>
<keyword evidence="8 10" id="KW-0472">Membrane</keyword>
<keyword evidence="3" id="KW-1003">Cell membrane</keyword>
<protein>
    <submittedName>
        <fullName evidence="12">P-loop NTPase</fullName>
    </submittedName>
</protein>
<evidence type="ECO:0000313" key="12">
    <source>
        <dbReference type="EMBL" id="MBD2293066.1"/>
    </source>
</evidence>
<comment type="subcellular location">
    <subcellularLocation>
        <location evidence="1">Cell membrane</location>
        <topology evidence="1">Multi-pass membrane protein</topology>
    </subcellularLocation>
</comment>
<evidence type="ECO:0000313" key="13">
    <source>
        <dbReference type="Proteomes" id="UP000662185"/>
    </source>
</evidence>
<keyword evidence="9" id="KW-0175">Coiled coil</keyword>
<feature type="transmembrane region" description="Helical" evidence="10">
    <location>
        <begin position="419"/>
        <end position="439"/>
    </location>
</feature>
<dbReference type="InterPro" id="IPR033756">
    <property type="entry name" value="YlxH/NBP35"/>
</dbReference>
<dbReference type="EMBL" id="JACJQU010000002">
    <property type="protein sequence ID" value="MBD2293066.1"/>
    <property type="molecule type" value="Genomic_DNA"/>
</dbReference>
<reference evidence="13" key="1">
    <citation type="journal article" date="2020" name="ISME J.">
        <title>Comparative genomics reveals insights into cyanobacterial evolution and habitat adaptation.</title>
        <authorList>
            <person name="Chen M.Y."/>
            <person name="Teng W.K."/>
            <person name="Zhao L."/>
            <person name="Hu C.X."/>
            <person name="Zhou Y.K."/>
            <person name="Han B.P."/>
            <person name="Song L.R."/>
            <person name="Shu W.S."/>
        </authorList>
    </citation>
    <scope>NUCLEOTIDE SEQUENCE [LARGE SCALE GENOMIC DNA]</scope>
    <source>
        <strain evidence="13">FACHB-251</strain>
    </source>
</reference>
<evidence type="ECO:0000256" key="9">
    <source>
        <dbReference type="SAM" id="Coils"/>
    </source>
</evidence>
<dbReference type="Pfam" id="PF02706">
    <property type="entry name" value="Wzz"/>
    <property type="match status" value="1"/>
</dbReference>
<evidence type="ECO:0000256" key="2">
    <source>
        <dbReference type="ARBA" id="ARBA00006683"/>
    </source>
</evidence>
<dbReference type="InterPro" id="IPR027417">
    <property type="entry name" value="P-loop_NTPase"/>
</dbReference>
<evidence type="ECO:0000256" key="7">
    <source>
        <dbReference type="ARBA" id="ARBA00022989"/>
    </source>
</evidence>
<dbReference type="Proteomes" id="UP000662185">
    <property type="component" value="Unassembled WGS sequence"/>
</dbReference>
<keyword evidence="5" id="KW-0547">Nucleotide-binding</keyword>
<feature type="coiled-coil region" evidence="9">
    <location>
        <begin position="136"/>
        <end position="189"/>
    </location>
</feature>
<sequence length="678" mass="74950">MNMLIPIALRHWKPLLALNLFVVVIAGYAMITSKPKWQAKAQLIVPNSSSDLNANLGKLGNVNDQGVQFSQQLNPLNILSSIIKSNEAINRVRESDPEKDEYPRLDLYQDLFEVSPEGESTIISIMAQGSTPELAEQRTKALIDVFQQRLNELRQNNAQQRSQFLEKEVQQALDNYKKAQTALAKFKNSSGLVSSETQANEITKSISGLKTLQAQTLSQAQSRKQEAAVLSAKLGLTPVKAVQSLKLKENKDYQYIQQKITEIEVALADTQTKYLPSHPTVISLLEQRQKLVNIQQQTLNQAATEKTRNLVVDNKIGEDSASLIQQLIIAESQASGLQTQANYLGSQINRFIAELNAFPIKQARLNALQQQLDIAEGVYNGVVARIKESQLNAFSAYPSVQVLDAPRIGSKPIGGGKRIIALGVILASGFGSIALALWLESRNPLLSTRDLQTVNIPVLISIPRFKNFLPNNDPRLDTAIEYQRLASAISMISLPNNRLLISSATQGEGKTTVTMGLAIALNSLGFRILVVDADVHKNQLSKRLGININNSQELESTPISVRPNIDLQRIMPASENINKFIARGSFEKALNLAQTHNKYDYVLIDSPPLSLTNEALFMTQVVNNVLLVVSPGNSYRNPFNDSINQLKRHQTQIVGLVVNGVETQHEGYLYEQQITEVG</sequence>
<dbReference type="GO" id="GO:0004713">
    <property type="term" value="F:protein tyrosine kinase activity"/>
    <property type="evidence" value="ECO:0007669"/>
    <property type="project" value="TreeGrafter"/>
</dbReference>
<keyword evidence="7 10" id="KW-1133">Transmembrane helix</keyword>
<evidence type="ECO:0000256" key="5">
    <source>
        <dbReference type="ARBA" id="ARBA00022741"/>
    </source>
</evidence>
<dbReference type="AlphaFoldDB" id="A0A926WGK5"/>
<dbReference type="GO" id="GO:0005524">
    <property type="term" value="F:ATP binding"/>
    <property type="evidence" value="ECO:0007669"/>
    <property type="project" value="UniProtKB-KW"/>
</dbReference>
<dbReference type="InterPro" id="IPR003856">
    <property type="entry name" value="LPS_length_determ_N"/>
</dbReference>
<dbReference type="Gene3D" id="3.40.50.300">
    <property type="entry name" value="P-loop containing nucleotide triphosphate hydrolases"/>
    <property type="match status" value="1"/>
</dbReference>
<dbReference type="SUPFAM" id="SSF52540">
    <property type="entry name" value="P-loop containing nucleoside triphosphate hydrolases"/>
    <property type="match status" value="1"/>
</dbReference>
<proteinExistence type="inferred from homology"/>
<evidence type="ECO:0000256" key="3">
    <source>
        <dbReference type="ARBA" id="ARBA00022475"/>
    </source>
</evidence>
<feature type="transmembrane region" description="Helical" evidence="10">
    <location>
        <begin position="12"/>
        <end position="31"/>
    </location>
</feature>
<evidence type="ECO:0000256" key="8">
    <source>
        <dbReference type="ARBA" id="ARBA00023136"/>
    </source>
</evidence>
<dbReference type="Pfam" id="PF10609">
    <property type="entry name" value="ParA"/>
    <property type="match status" value="1"/>
</dbReference>
<name>A0A926WGK5_9NOST</name>
<dbReference type="InterPro" id="IPR050445">
    <property type="entry name" value="Bact_polysacc_biosynth/exp"/>
</dbReference>
<feature type="domain" description="Polysaccharide chain length determinant N-terminal" evidence="11">
    <location>
        <begin position="10"/>
        <end position="92"/>
    </location>
</feature>
<keyword evidence="13" id="KW-1185">Reference proteome</keyword>
<dbReference type="GO" id="GO:0005886">
    <property type="term" value="C:plasma membrane"/>
    <property type="evidence" value="ECO:0007669"/>
    <property type="project" value="UniProtKB-SubCell"/>
</dbReference>
<keyword evidence="6" id="KW-0067">ATP-binding</keyword>
<gene>
    <name evidence="12" type="ORF">H6G06_06095</name>
</gene>
<evidence type="ECO:0000256" key="1">
    <source>
        <dbReference type="ARBA" id="ARBA00004651"/>
    </source>
</evidence>